<comment type="caution">
    <text evidence="1">The sequence shown here is derived from an EMBL/GenBank/DDBJ whole genome shotgun (WGS) entry which is preliminary data.</text>
</comment>
<dbReference type="EMBL" id="VBTH01000001">
    <property type="protein sequence ID" value="TLQ05754.1"/>
    <property type="molecule type" value="Genomic_DNA"/>
</dbReference>
<dbReference type="Proteomes" id="UP000305541">
    <property type="component" value="Unassembled WGS sequence"/>
</dbReference>
<dbReference type="GO" id="GO:0005975">
    <property type="term" value="P:carbohydrate metabolic process"/>
    <property type="evidence" value="ECO:0007669"/>
    <property type="project" value="InterPro"/>
</dbReference>
<dbReference type="SUPFAM" id="SSF48208">
    <property type="entry name" value="Six-hairpin glycosidases"/>
    <property type="match status" value="1"/>
</dbReference>
<gene>
    <name evidence="1" type="ORF">FEZ51_00815</name>
</gene>
<protein>
    <recommendedName>
        <fullName evidence="3">Glycosyl hydrolase family 8</fullName>
    </recommendedName>
</protein>
<dbReference type="InterPro" id="IPR008928">
    <property type="entry name" value="6-hairpin_glycosidase_sf"/>
</dbReference>
<organism evidence="1 2">
    <name type="scientific">Pediococcus stilesii</name>
    <dbReference type="NCBI Taxonomy" id="331679"/>
    <lineage>
        <taxon>Bacteria</taxon>
        <taxon>Bacillati</taxon>
        <taxon>Bacillota</taxon>
        <taxon>Bacilli</taxon>
        <taxon>Lactobacillales</taxon>
        <taxon>Lactobacillaceae</taxon>
        <taxon>Pediococcus</taxon>
    </lineage>
</organism>
<name>A0A5R9BYD8_9LACO</name>
<dbReference type="InterPro" id="IPR012341">
    <property type="entry name" value="6hp_glycosidase-like_sf"/>
</dbReference>
<dbReference type="AlphaFoldDB" id="A0A5R9BYD8"/>
<dbReference type="OrthoDB" id="1779554at2"/>
<dbReference type="Gene3D" id="1.50.10.10">
    <property type="match status" value="1"/>
</dbReference>
<accession>A0A5R9BYD8</accession>
<evidence type="ECO:0000313" key="1">
    <source>
        <dbReference type="EMBL" id="TLQ05754.1"/>
    </source>
</evidence>
<reference evidence="1 2" key="1">
    <citation type="submission" date="2019-05" db="EMBL/GenBank/DDBJ databases">
        <title>The metagenome of a microbial culture collection derived from dairy environment covers the genomic content of the human microbiome.</title>
        <authorList>
            <person name="Roder T."/>
            <person name="Wuthrich D."/>
            <person name="Sattari Z."/>
            <person name="Von Ah U."/>
            <person name="Bar C."/>
            <person name="Ronchi F."/>
            <person name="Macpherson A.J."/>
            <person name="Ganal-Vonarburg S.C."/>
            <person name="Bruggmann R."/>
            <person name="Vergeres G."/>
        </authorList>
    </citation>
    <scope>NUCLEOTIDE SEQUENCE [LARGE SCALE GENOMIC DNA]</scope>
    <source>
        <strain evidence="1 2">FAM 18815</strain>
    </source>
</reference>
<proteinExistence type="predicted"/>
<dbReference type="PROSITE" id="PS51257">
    <property type="entry name" value="PROKAR_LIPOPROTEIN"/>
    <property type="match status" value="1"/>
</dbReference>
<sequence>MTRHFYTQLIIIMSTVFLLVGCRKELKVSVPKNDSASFSTEKKVTKNPDEKRLQNFIETKMVQKKGIYTNYRNYPPQKEVATGHEMLSESSGLWLEHLARTHQNRKFVDFYQRTKKSFDLGAQFSYRLNPSTNKKSKVNATLDDLRIIRALQMYAQNTGSKKYRREAAKRFALLQTTSIQKDRVLNFYDVSSKKRSNEGSLSYYDLLTLRYFESTSKAGEKDYQKQVKLIENGYLGDIFPLYYSSYNWSTKQYSNSDLNTSEALVTLLHLSEVHKMKSTSLDWLKMQVDDQHLYNRYSISGVVQDRNQAAANYALAAMIFANQNDQDYYKKAINLALKGQVKDKNSKIYGAIGDLKTNDAYSFNNLLTLVASEY</sequence>
<evidence type="ECO:0008006" key="3">
    <source>
        <dbReference type="Google" id="ProtNLM"/>
    </source>
</evidence>
<dbReference type="RefSeq" id="WP_138473627.1">
    <property type="nucleotide sequence ID" value="NZ_VBTH01000001.1"/>
</dbReference>
<evidence type="ECO:0000313" key="2">
    <source>
        <dbReference type="Proteomes" id="UP000305541"/>
    </source>
</evidence>